<keyword evidence="7" id="KW-0812">Transmembrane</keyword>
<proteinExistence type="predicted"/>
<feature type="transmembrane region" description="Helical" evidence="7">
    <location>
        <begin position="243"/>
        <end position="269"/>
    </location>
</feature>
<protein>
    <recommendedName>
        <fullName evidence="2">histidine kinase</fullName>
        <ecNumber evidence="2">2.7.13.3</ecNumber>
    </recommendedName>
</protein>
<dbReference type="FunFam" id="3.30.565.10:FF:000006">
    <property type="entry name" value="Sensor histidine kinase WalK"/>
    <property type="match status" value="1"/>
</dbReference>
<dbReference type="Proteomes" id="UP000297149">
    <property type="component" value="Chromosome"/>
</dbReference>
<dbReference type="Gene3D" id="3.30.565.10">
    <property type="entry name" value="Histidine kinase-like ATPase, C-terminal domain"/>
    <property type="match status" value="1"/>
</dbReference>
<dbReference type="SUPFAM" id="SSF47384">
    <property type="entry name" value="Homodimeric domain of signal transducing histidine kinase"/>
    <property type="match status" value="1"/>
</dbReference>
<evidence type="ECO:0000256" key="2">
    <source>
        <dbReference type="ARBA" id="ARBA00012438"/>
    </source>
</evidence>
<dbReference type="InterPro" id="IPR005467">
    <property type="entry name" value="His_kinase_dom"/>
</dbReference>
<keyword evidence="5 9" id="KW-0418">Kinase</keyword>
<keyword evidence="4" id="KW-0808">Transferase</keyword>
<dbReference type="PANTHER" id="PTHR45453">
    <property type="entry name" value="PHOSPHATE REGULON SENSOR PROTEIN PHOR"/>
    <property type="match status" value="1"/>
</dbReference>
<dbReference type="KEGG" id="ddb:E7747_01865"/>
<evidence type="ECO:0000256" key="6">
    <source>
        <dbReference type="ARBA" id="ARBA00023012"/>
    </source>
</evidence>
<sequence>MEKRIKTLYIVTIIAIIAFLGMQMYWLYGRYEFSLKEYDRNLSERITACVDDYNAIRAKRPDKSADSLKQKGNNAEVFSVPTFSLKQEYGDTVKTTRTSKIYTYLFSAHELLGLEPGTPLSEGQKQRAMDLAQVQMATPVDSMVFDASGARDESQAWLATSNVQIERKCPFAVEGIDSILHKSGIKARIRLIEADSMVWNTTVTDHISVFSPALTMTIPYSELQGKTVCITSQINPFDVLPEMWQALIITLLASCMLIVCLVLQFSTVLKLSRLDRMRNSFVTTMIHELKRPISTLKMCVSGLENPRMMEDRDVKKELLSETRNALDNLSAYFSKLRDITFNNVEQIPLNIQCVNLHELFETVASATVLPPGKTVRISNNIDKSVEVSADRSHLYNILNNLVENAVKYSGDSVEIKADAIENNGNVELHISDTGNGISSGDLKHIFQRFYRGKASAGEQPGMGLGLAYVKLLVDAHGGSISAGSDEGKGTSFTIRLPQ</sequence>
<dbReference type="InterPro" id="IPR036097">
    <property type="entry name" value="HisK_dim/P_sf"/>
</dbReference>
<keyword evidence="3" id="KW-0597">Phosphoprotein</keyword>
<reference evidence="10" key="1">
    <citation type="submission" date="2019-02" db="EMBL/GenBank/DDBJ databases">
        <title>Isolation and identification of novel species under the genus Muribaculum.</title>
        <authorList>
            <person name="Miyake S."/>
            <person name="Ding Y."/>
            <person name="Low A."/>
            <person name="Soh M."/>
            <person name="Seedorf H."/>
        </authorList>
    </citation>
    <scope>NUCLEOTIDE SEQUENCE [LARGE SCALE GENOMIC DNA]</scope>
    <source>
        <strain evidence="10">H5</strain>
    </source>
</reference>
<accession>A0A4P7W029</accession>
<dbReference type="GO" id="GO:0000155">
    <property type="term" value="F:phosphorelay sensor kinase activity"/>
    <property type="evidence" value="ECO:0007669"/>
    <property type="project" value="InterPro"/>
</dbReference>
<dbReference type="GO" id="GO:0004721">
    <property type="term" value="F:phosphoprotein phosphatase activity"/>
    <property type="evidence" value="ECO:0007669"/>
    <property type="project" value="TreeGrafter"/>
</dbReference>
<keyword evidence="6" id="KW-0902">Two-component regulatory system</keyword>
<dbReference type="RefSeq" id="WP_136413773.1">
    <property type="nucleotide sequence ID" value="NZ_CP039396.1"/>
</dbReference>
<evidence type="ECO:0000256" key="3">
    <source>
        <dbReference type="ARBA" id="ARBA00022553"/>
    </source>
</evidence>
<organism evidence="9 10">
    <name type="scientific">Duncaniella dubosii</name>
    <dbReference type="NCBI Taxonomy" id="2518971"/>
    <lineage>
        <taxon>Bacteria</taxon>
        <taxon>Pseudomonadati</taxon>
        <taxon>Bacteroidota</taxon>
        <taxon>Bacteroidia</taxon>
        <taxon>Bacteroidales</taxon>
        <taxon>Muribaculaceae</taxon>
        <taxon>Duncaniella</taxon>
    </lineage>
</organism>
<dbReference type="PROSITE" id="PS50109">
    <property type="entry name" value="HIS_KIN"/>
    <property type="match status" value="1"/>
</dbReference>
<dbReference type="EC" id="2.7.13.3" evidence="2"/>
<keyword evidence="7" id="KW-0472">Membrane</keyword>
<dbReference type="CDD" id="cd00075">
    <property type="entry name" value="HATPase"/>
    <property type="match status" value="1"/>
</dbReference>
<evidence type="ECO:0000313" key="10">
    <source>
        <dbReference type="Proteomes" id="UP000297149"/>
    </source>
</evidence>
<dbReference type="InterPro" id="IPR050351">
    <property type="entry name" value="BphY/WalK/GraS-like"/>
</dbReference>
<feature type="domain" description="Histidine kinase" evidence="8">
    <location>
        <begin position="284"/>
        <end position="498"/>
    </location>
</feature>
<dbReference type="SMART" id="SM00387">
    <property type="entry name" value="HATPase_c"/>
    <property type="match status" value="1"/>
</dbReference>
<dbReference type="InterPro" id="IPR036890">
    <property type="entry name" value="HATPase_C_sf"/>
</dbReference>
<keyword evidence="7" id="KW-1133">Transmembrane helix</keyword>
<dbReference type="CDD" id="cd00082">
    <property type="entry name" value="HisKA"/>
    <property type="match status" value="1"/>
</dbReference>
<keyword evidence="10" id="KW-1185">Reference proteome</keyword>
<evidence type="ECO:0000313" key="9">
    <source>
        <dbReference type="EMBL" id="QCD41163.1"/>
    </source>
</evidence>
<evidence type="ECO:0000256" key="7">
    <source>
        <dbReference type="SAM" id="Phobius"/>
    </source>
</evidence>
<dbReference type="AlphaFoldDB" id="A0A4P7W029"/>
<comment type="catalytic activity">
    <reaction evidence="1">
        <text>ATP + protein L-histidine = ADP + protein N-phospho-L-histidine.</text>
        <dbReference type="EC" id="2.7.13.3"/>
    </reaction>
</comment>
<gene>
    <name evidence="9" type="ORF">E7747_01865</name>
</gene>
<dbReference type="Gene3D" id="1.10.287.130">
    <property type="match status" value="1"/>
</dbReference>
<dbReference type="EMBL" id="CP039396">
    <property type="protein sequence ID" value="QCD41163.1"/>
    <property type="molecule type" value="Genomic_DNA"/>
</dbReference>
<evidence type="ECO:0000256" key="5">
    <source>
        <dbReference type="ARBA" id="ARBA00022777"/>
    </source>
</evidence>
<dbReference type="PANTHER" id="PTHR45453:SF1">
    <property type="entry name" value="PHOSPHATE REGULON SENSOR PROTEIN PHOR"/>
    <property type="match status" value="1"/>
</dbReference>
<dbReference type="SUPFAM" id="SSF55874">
    <property type="entry name" value="ATPase domain of HSP90 chaperone/DNA topoisomerase II/histidine kinase"/>
    <property type="match status" value="1"/>
</dbReference>
<dbReference type="Pfam" id="PF02518">
    <property type="entry name" value="HATPase_c"/>
    <property type="match status" value="1"/>
</dbReference>
<dbReference type="GO" id="GO:0016036">
    <property type="term" value="P:cellular response to phosphate starvation"/>
    <property type="evidence" value="ECO:0007669"/>
    <property type="project" value="TreeGrafter"/>
</dbReference>
<evidence type="ECO:0000256" key="4">
    <source>
        <dbReference type="ARBA" id="ARBA00022679"/>
    </source>
</evidence>
<dbReference type="PRINTS" id="PR00344">
    <property type="entry name" value="BCTRLSENSOR"/>
</dbReference>
<name>A0A4P7W029_9BACT</name>
<dbReference type="InterPro" id="IPR003661">
    <property type="entry name" value="HisK_dim/P_dom"/>
</dbReference>
<dbReference type="InterPro" id="IPR003594">
    <property type="entry name" value="HATPase_dom"/>
</dbReference>
<feature type="transmembrane region" description="Helical" evidence="7">
    <location>
        <begin position="7"/>
        <end position="28"/>
    </location>
</feature>
<dbReference type="InterPro" id="IPR004358">
    <property type="entry name" value="Sig_transdc_His_kin-like_C"/>
</dbReference>
<evidence type="ECO:0000256" key="1">
    <source>
        <dbReference type="ARBA" id="ARBA00000085"/>
    </source>
</evidence>
<evidence type="ECO:0000259" key="8">
    <source>
        <dbReference type="PROSITE" id="PS50109"/>
    </source>
</evidence>
<dbReference type="GO" id="GO:0005886">
    <property type="term" value="C:plasma membrane"/>
    <property type="evidence" value="ECO:0007669"/>
    <property type="project" value="TreeGrafter"/>
</dbReference>